<dbReference type="Proteomes" id="UP000224265">
    <property type="component" value="Segment"/>
</dbReference>
<proteinExistence type="predicted"/>
<evidence type="ECO:0000256" key="1">
    <source>
        <dbReference type="SAM" id="MobiDB-lite"/>
    </source>
</evidence>
<dbReference type="Pfam" id="PF24117">
    <property type="entry name" value="DUF7391"/>
    <property type="match status" value="1"/>
</dbReference>
<name>A0A0Y0A9D1_9CAUD</name>
<dbReference type="EMBL" id="KT591076">
    <property type="protein sequence ID" value="AMB17240.1"/>
    <property type="molecule type" value="Genomic_DNA"/>
</dbReference>
<accession>A0A0Y0A9D1</accession>
<dbReference type="InterPro" id="IPR055815">
    <property type="entry name" value="DUF7391"/>
</dbReference>
<protein>
    <submittedName>
        <fullName evidence="2">Tail assembly chaperone</fullName>
    </submittedName>
</protein>
<evidence type="ECO:0000313" key="2">
    <source>
        <dbReference type="EMBL" id="AMB17240.1"/>
    </source>
</evidence>
<evidence type="ECO:0000313" key="3">
    <source>
        <dbReference type="Proteomes" id="UP000224265"/>
    </source>
</evidence>
<reference evidence="2 3" key="1">
    <citation type="submission" date="2015-08" db="EMBL/GenBank/DDBJ databases">
        <authorList>
            <person name="Adams C.A."/>
            <person name="Ardeshna N.S."/>
            <person name="Badithe A.V."/>
            <person name="Badrani J.H."/>
            <person name="Birkholz E.A."/>
            <person name="Butler M."/>
            <person name="Chu A."/>
            <person name="Farmer C.N."/>
            <person name="Frischer G.M."/>
            <person name="Hsieh L.Y."/>
            <person name="Jackson K.B."/>
            <person name="Kagy D.N."/>
            <person name="Kendall J.C."/>
            <person name="Lin C.Y."/>
            <person name="Morgan M.N."/>
            <person name="Nachnani R."/>
            <person name="Nadeau S.M."/>
            <person name="Parikh M."/>
            <person name="Perez M.V."/>
            <person name="Peters C.E."/>
            <person name="Pogliano J."/>
            <person name="Popescu N.I."/>
            <person name="Shiao R."/>
            <person name="Song C.L."/>
            <person name="Ting J.M."/>
            <person name="Udani D.R."/>
            <person name="Waller L.B."/>
            <person name="Wang A.Y."/>
            <person name="Wu C.E."/>
            <person name="Yang A.B."/>
            <person name="Yao J."/>
            <person name="Zhang B.H."/>
            <person name="Anders K.R."/>
            <person name="Bradley K.W."/>
            <person name="Asai D.J."/>
            <person name="Bowman C.A."/>
            <person name="Russell D.A."/>
            <person name="Pope W.H."/>
            <person name="Jacobs-Sera D."/>
            <person name="Hendrix R.W."/>
            <person name="Hatfull G.F."/>
        </authorList>
    </citation>
    <scope>NUCLEOTIDE SEQUENCE [LARGE SCALE GENOMIC DNA]</scope>
</reference>
<sequence>MSYPGVDPTDTITKEPVGTQEVSVGETPTPAALLASAAGDQAPQDVDEAVKRTVKDLFAVNESAWKPKQVVKFVVDCPSGQVALVKHLNTLDLIEHDLVEELDFFTRKLFPADIDASGNPVEAQAKVEDNIWQALRDPEKRRRFLEVTGRLMQAASIKPKIIHDGVVVVEDKDSAETGRKITKFGYELDMAEQLEHFKRPIPPLKDGEVYSGYVDFADRMAFFQELNKPLGMIEPFREEQAAVLQDMARGEGHGGVRPSELWGISWPLAAFYFDRALRNWATFVDRRVEEAEMTVRMQMKNRKGTDGFALQARHVAFNKLMGLDVSSAYAPPPVAPNAPGAGKRNLRDVSAPKVLSAEGHKIDLSKFNG</sequence>
<organism evidence="2 3">
    <name type="scientific">Mycobacterium phage Weiss13</name>
    <dbReference type="NCBI Taxonomy" id="1784843"/>
    <lineage>
        <taxon>Viruses</taxon>
        <taxon>Duplodnaviria</taxon>
        <taxon>Heunggongvirae</taxon>
        <taxon>Uroviricota</taxon>
        <taxon>Caudoviricetes</taxon>
        <taxon>Papyrusvirus</taxon>
        <taxon>Papyrusvirus send513</taxon>
    </lineage>
</organism>
<feature type="region of interest" description="Disordered" evidence="1">
    <location>
        <begin position="1"/>
        <end position="26"/>
    </location>
</feature>
<gene>
    <name evidence="2" type="ORF">SEA_WEISS13_26</name>
</gene>